<feature type="domain" description="GHMP kinase N-terminal" evidence="11">
    <location>
        <begin position="123"/>
        <end position="184"/>
    </location>
</feature>
<comment type="pathway">
    <text evidence="9">Isoprenoid biosynthesis; isopentenyl diphosphate biosynthesis via mevalonate pathway; isopentenyl diphosphate from (R)-mevalonate: step 1/3.</text>
</comment>
<evidence type="ECO:0000256" key="7">
    <source>
        <dbReference type="ARBA" id="ARBA00022842"/>
    </source>
</evidence>
<evidence type="ECO:0000256" key="9">
    <source>
        <dbReference type="ARBA" id="ARBA00029438"/>
    </source>
</evidence>
<comment type="caution">
    <text evidence="12">The sequence shown here is derived from an EMBL/GenBank/DDBJ whole genome shotgun (WGS) entry which is preliminary data.</text>
</comment>
<dbReference type="SUPFAM" id="SSF55060">
    <property type="entry name" value="GHMP Kinase, C-terminal domain"/>
    <property type="match status" value="1"/>
</dbReference>
<dbReference type="PANTHER" id="PTHR43290">
    <property type="entry name" value="MEVALONATE KINASE"/>
    <property type="match status" value="1"/>
</dbReference>
<dbReference type="InterPro" id="IPR006205">
    <property type="entry name" value="Mev_gal_kin"/>
</dbReference>
<sequence>MDVIEVSAPGKLVLFGEYAVLFGAPAAVVAVDRRAIVTLRPFAGNGWEVAAPGLVAQRARLEVEPDNTVRWHDAKLGRDAFSLIDTLLRGIGDSGSIDLVNLPPLAATLDTRAFFESAGGWESKLGLGSSAALTVAFVSALEVWAGSGPITEKQGGLQELVDLHRGVQGGAGSGIDVAASLLGGVIRYRLADDGSVAQASPLVLPEDLRTVFVWTGRAASTGDFLGRLRARREEEPQEVNPVLDELVTISSEGIGALTDGDAMGFLDAVDAFWEVLDQLGKLIEMPILSEEHRSLRRHAIDCGVRYKPSGAGGGDFGIGFSTGLDAAAEFMSRAQASGFHVLDLGIDRSGLVRSRA</sequence>
<dbReference type="Gene3D" id="3.30.230.10">
    <property type="match status" value="1"/>
</dbReference>
<evidence type="ECO:0000256" key="4">
    <source>
        <dbReference type="ARBA" id="ARBA00022741"/>
    </source>
</evidence>
<dbReference type="EMBL" id="JACXWA010000080">
    <property type="protein sequence ID" value="MBD3870678.1"/>
    <property type="molecule type" value="Genomic_DNA"/>
</dbReference>
<gene>
    <name evidence="12" type="ORF">IFJ97_04890</name>
</gene>
<proteinExistence type="predicted"/>
<keyword evidence="10" id="KW-0472">Membrane</keyword>
<evidence type="ECO:0000256" key="10">
    <source>
        <dbReference type="SAM" id="Phobius"/>
    </source>
</evidence>
<keyword evidence="7" id="KW-0460">Magnesium</keyword>
<dbReference type="GO" id="GO:0019287">
    <property type="term" value="P:isopentenyl diphosphate biosynthetic process, mevalonate pathway"/>
    <property type="evidence" value="ECO:0007669"/>
    <property type="project" value="UniProtKB-UniPathway"/>
</dbReference>
<dbReference type="InterPro" id="IPR006204">
    <property type="entry name" value="GHMP_kinase_N_dom"/>
</dbReference>
<evidence type="ECO:0000256" key="8">
    <source>
        <dbReference type="ARBA" id="ARBA00023098"/>
    </source>
</evidence>
<dbReference type="PRINTS" id="PR00959">
    <property type="entry name" value="MEVGALKINASE"/>
</dbReference>
<dbReference type="Proteomes" id="UP000598633">
    <property type="component" value="Unassembled WGS sequence"/>
</dbReference>
<dbReference type="AlphaFoldDB" id="A0A8J7CNH0"/>
<evidence type="ECO:0000256" key="1">
    <source>
        <dbReference type="ARBA" id="ARBA00022490"/>
    </source>
</evidence>
<dbReference type="SUPFAM" id="SSF54211">
    <property type="entry name" value="Ribosomal protein S5 domain 2-like"/>
    <property type="match status" value="1"/>
</dbReference>
<evidence type="ECO:0000256" key="2">
    <source>
        <dbReference type="ARBA" id="ARBA00022516"/>
    </source>
</evidence>
<evidence type="ECO:0000313" key="13">
    <source>
        <dbReference type="Proteomes" id="UP000598633"/>
    </source>
</evidence>
<dbReference type="GO" id="GO:0005737">
    <property type="term" value="C:cytoplasm"/>
    <property type="evidence" value="ECO:0007669"/>
    <property type="project" value="InterPro"/>
</dbReference>
<evidence type="ECO:0000256" key="6">
    <source>
        <dbReference type="ARBA" id="ARBA00022840"/>
    </source>
</evidence>
<dbReference type="GO" id="GO:0005524">
    <property type="term" value="F:ATP binding"/>
    <property type="evidence" value="ECO:0007669"/>
    <property type="project" value="UniProtKB-KW"/>
</dbReference>
<reference evidence="12 13" key="1">
    <citation type="submission" date="2020-08" db="EMBL/GenBank/DDBJ databases">
        <title>Acidobacteriota in marine sediments use diverse sulfur dissimilation pathways.</title>
        <authorList>
            <person name="Wasmund K."/>
        </authorList>
    </citation>
    <scope>NUCLEOTIDE SEQUENCE [LARGE SCALE GENOMIC DNA]</scope>
    <source>
        <strain evidence="12">MAG AM3-A</strain>
    </source>
</reference>
<evidence type="ECO:0000256" key="3">
    <source>
        <dbReference type="ARBA" id="ARBA00022679"/>
    </source>
</evidence>
<keyword evidence="8" id="KW-0443">Lipid metabolism</keyword>
<dbReference type="UniPathway" id="UPA00057">
    <property type="reaction ID" value="UER00098"/>
</dbReference>
<keyword evidence="5" id="KW-0418">Kinase</keyword>
<keyword evidence="4" id="KW-0547">Nucleotide-binding</keyword>
<keyword evidence="10" id="KW-0812">Transmembrane</keyword>
<keyword evidence="6" id="KW-0067">ATP-binding</keyword>
<dbReference type="GO" id="GO:0004496">
    <property type="term" value="F:mevalonate kinase activity"/>
    <property type="evidence" value="ECO:0007669"/>
    <property type="project" value="InterPro"/>
</dbReference>
<evidence type="ECO:0000313" key="12">
    <source>
        <dbReference type="EMBL" id="MBD3870678.1"/>
    </source>
</evidence>
<accession>A0A8J7CNH0</accession>
<dbReference type="Gene3D" id="3.30.70.890">
    <property type="entry name" value="GHMP kinase, C-terminal domain"/>
    <property type="match status" value="1"/>
</dbReference>
<dbReference type="PANTHER" id="PTHR43290:SF2">
    <property type="entry name" value="MEVALONATE KINASE"/>
    <property type="match status" value="1"/>
</dbReference>
<keyword evidence="2" id="KW-0444">Lipid biosynthesis</keyword>
<name>A0A8J7CNH0_9BACT</name>
<organism evidence="12 13">
    <name type="scientific">Candidatus Sulfomarinibacter kjeldsenii</name>
    <dbReference type="NCBI Taxonomy" id="2885994"/>
    <lineage>
        <taxon>Bacteria</taxon>
        <taxon>Pseudomonadati</taxon>
        <taxon>Acidobacteriota</taxon>
        <taxon>Thermoanaerobaculia</taxon>
        <taxon>Thermoanaerobaculales</taxon>
        <taxon>Candidatus Sulfomarinibacteraceae</taxon>
        <taxon>Candidatus Sulfomarinibacter</taxon>
    </lineage>
</organism>
<feature type="transmembrane region" description="Helical" evidence="10">
    <location>
        <begin position="12"/>
        <end position="31"/>
    </location>
</feature>
<evidence type="ECO:0000259" key="11">
    <source>
        <dbReference type="Pfam" id="PF00288"/>
    </source>
</evidence>
<dbReference type="Pfam" id="PF00288">
    <property type="entry name" value="GHMP_kinases_N"/>
    <property type="match status" value="1"/>
</dbReference>
<keyword evidence="3" id="KW-0808">Transferase</keyword>
<keyword evidence="1" id="KW-0963">Cytoplasm</keyword>
<dbReference type="InterPro" id="IPR036554">
    <property type="entry name" value="GHMP_kinase_C_sf"/>
</dbReference>
<dbReference type="InterPro" id="IPR020568">
    <property type="entry name" value="Ribosomal_Su5_D2-typ_SF"/>
</dbReference>
<evidence type="ECO:0000256" key="5">
    <source>
        <dbReference type="ARBA" id="ARBA00022777"/>
    </source>
</evidence>
<protein>
    <recommendedName>
        <fullName evidence="11">GHMP kinase N-terminal domain-containing protein</fullName>
    </recommendedName>
</protein>
<keyword evidence="10" id="KW-1133">Transmembrane helix</keyword>
<dbReference type="InterPro" id="IPR014721">
    <property type="entry name" value="Ribsml_uS5_D2-typ_fold_subgr"/>
</dbReference>